<dbReference type="InterPro" id="IPR015424">
    <property type="entry name" value="PyrdxlP-dep_Trfase"/>
</dbReference>
<comment type="similarity">
    <text evidence="2 5">Belongs to the trans-sulfuration enzymes family.</text>
</comment>
<dbReference type="HOGENOM" id="CLU_018986_2_0_3"/>
<evidence type="ECO:0000256" key="4">
    <source>
        <dbReference type="PIRSR" id="PIRSR001434-2"/>
    </source>
</evidence>
<reference evidence="6 7" key="1">
    <citation type="submission" date="2012-06" db="EMBL/GenBank/DDBJ databases">
        <title>Finished chromosome of genome of Crinalium epipsammum PCC 9333.</title>
        <authorList>
            <consortium name="US DOE Joint Genome Institute"/>
            <person name="Gugger M."/>
            <person name="Coursin T."/>
            <person name="Rippka R."/>
            <person name="Tandeau De Marsac N."/>
            <person name="Huntemann M."/>
            <person name="Wei C.-L."/>
            <person name="Han J."/>
            <person name="Detter J.C."/>
            <person name="Han C."/>
            <person name="Tapia R."/>
            <person name="Davenport K."/>
            <person name="Daligault H."/>
            <person name="Erkkila T."/>
            <person name="Gu W."/>
            <person name="Munk A.C.C."/>
            <person name="Teshima H."/>
            <person name="Xu Y."/>
            <person name="Chain P."/>
            <person name="Chen A."/>
            <person name="Krypides N."/>
            <person name="Mavromatis K."/>
            <person name="Markowitz V."/>
            <person name="Szeto E."/>
            <person name="Ivanova N."/>
            <person name="Mikhailova N."/>
            <person name="Ovchinnikova G."/>
            <person name="Pagani I."/>
            <person name="Pati A."/>
            <person name="Goodwin L."/>
            <person name="Peters L."/>
            <person name="Pitluck S."/>
            <person name="Woyke T."/>
            <person name="Kerfeld C."/>
        </authorList>
    </citation>
    <scope>NUCLEOTIDE SEQUENCE [LARGE SCALE GENOMIC DNA]</scope>
    <source>
        <strain evidence="6 7">PCC 9333</strain>
    </source>
</reference>
<dbReference type="GO" id="GO:0005737">
    <property type="term" value="C:cytoplasm"/>
    <property type="evidence" value="ECO:0007669"/>
    <property type="project" value="TreeGrafter"/>
</dbReference>
<dbReference type="GO" id="GO:0019346">
    <property type="term" value="P:transsulfuration"/>
    <property type="evidence" value="ECO:0007669"/>
    <property type="project" value="InterPro"/>
</dbReference>
<dbReference type="GO" id="GO:0004123">
    <property type="term" value="F:cystathionine gamma-lyase activity"/>
    <property type="evidence" value="ECO:0007669"/>
    <property type="project" value="TreeGrafter"/>
</dbReference>
<dbReference type="OrthoDB" id="9780685at2"/>
<feature type="modified residue" description="N6-(pyridoxal phosphate)lysine" evidence="4">
    <location>
        <position position="196"/>
    </location>
</feature>
<protein>
    <submittedName>
        <fullName evidence="6">Cystathionine gamma-lyase</fullName>
        <ecNumber evidence="6">4.4.1.1</ecNumber>
    </submittedName>
</protein>
<dbReference type="AlphaFoldDB" id="K9W2S5"/>
<gene>
    <name evidence="6" type="ORF">Cri9333_3849</name>
</gene>
<organism evidence="6 7">
    <name type="scientific">Crinalium epipsammum PCC 9333</name>
    <dbReference type="NCBI Taxonomy" id="1173022"/>
    <lineage>
        <taxon>Bacteria</taxon>
        <taxon>Bacillati</taxon>
        <taxon>Cyanobacteriota</taxon>
        <taxon>Cyanophyceae</taxon>
        <taxon>Gomontiellales</taxon>
        <taxon>Gomontiellaceae</taxon>
        <taxon>Crinalium</taxon>
    </lineage>
</organism>
<dbReference type="GO" id="GO:0030170">
    <property type="term" value="F:pyridoxal phosphate binding"/>
    <property type="evidence" value="ECO:0007669"/>
    <property type="project" value="InterPro"/>
</dbReference>
<evidence type="ECO:0000313" key="7">
    <source>
        <dbReference type="Proteomes" id="UP000010472"/>
    </source>
</evidence>
<dbReference type="RefSeq" id="WP_015204758.1">
    <property type="nucleotide sequence ID" value="NC_019753.1"/>
</dbReference>
<dbReference type="InterPro" id="IPR015422">
    <property type="entry name" value="PyrdxlP-dep_Trfase_small"/>
</dbReference>
<dbReference type="CDD" id="cd00614">
    <property type="entry name" value="CGS_like"/>
    <property type="match status" value="1"/>
</dbReference>
<dbReference type="Gene3D" id="3.40.640.10">
    <property type="entry name" value="Type I PLP-dependent aspartate aminotransferase-like (Major domain)"/>
    <property type="match status" value="1"/>
</dbReference>
<dbReference type="Pfam" id="PF01053">
    <property type="entry name" value="Cys_Met_Meta_PP"/>
    <property type="match status" value="1"/>
</dbReference>
<dbReference type="KEGG" id="cep:Cri9333_3849"/>
<dbReference type="GO" id="GO:0019343">
    <property type="term" value="P:cysteine biosynthetic process via cystathionine"/>
    <property type="evidence" value="ECO:0007669"/>
    <property type="project" value="TreeGrafter"/>
</dbReference>
<evidence type="ECO:0000313" key="6">
    <source>
        <dbReference type="EMBL" id="AFZ14658.1"/>
    </source>
</evidence>
<dbReference type="PANTHER" id="PTHR11808:SF15">
    <property type="entry name" value="CYSTATHIONINE GAMMA-LYASE"/>
    <property type="match status" value="1"/>
</dbReference>
<comment type="cofactor">
    <cofactor evidence="1 5">
        <name>pyridoxal 5'-phosphate</name>
        <dbReference type="ChEBI" id="CHEBI:597326"/>
    </cofactor>
</comment>
<evidence type="ECO:0000256" key="5">
    <source>
        <dbReference type="RuleBase" id="RU362118"/>
    </source>
</evidence>
<dbReference type="SUPFAM" id="SSF53383">
    <property type="entry name" value="PLP-dependent transferases"/>
    <property type="match status" value="1"/>
</dbReference>
<dbReference type="eggNOG" id="COG0626">
    <property type="taxonomic scope" value="Bacteria"/>
</dbReference>
<dbReference type="Proteomes" id="UP000010472">
    <property type="component" value="Chromosome"/>
</dbReference>
<dbReference type="EC" id="4.4.1.1" evidence="6"/>
<dbReference type="InterPro" id="IPR000277">
    <property type="entry name" value="Cys/Met-Metab_PyrdxlP-dep_enz"/>
</dbReference>
<dbReference type="PIRSF" id="PIRSF001434">
    <property type="entry name" value="CGS"/>
    <property type="match status" value="1"/>
</dbReference>
<dbReference type="EMBL" id="CP003620">
    <property type="protein sequence ID" value="AFZ14658.1"/>
    <property type="molecule type" value="Genomic_DNA"/>
</dbReference>
<keyword evidence="7" id="KW-1185">Reference proteome</keyword>
<dbReference type="STRING" id="1173022.Cri9333_3849"/>
<name>K9W2S5_9CYAN</name>
<dbReference type="FunFam" id="3.40.640.10:FF:000009">
    <property type="entry name" value="Cystathionine gamma-synthase homolog"/>
    <property type="match status" value="1"/>
</dbReference>
<dbReference type="PATRIC" id="fig|1173022.3.peg.4149"/>
<dbReference type="InterPro" id="IPR015421">
    <property type="entry name" value="PyrdxlP-dep_Trfase_major"/>
</dbReference>
<proteinExistence type="inferred from homology"/>
<dbReference type="PROSITE" id="PS00868">
    <property type="entry name" value="CYS_MET_METAB_PP"/>
    <property type="match status" value="1"/>
</dbReference>
<evidence type="ECO:0000256" key="3">
    <source>
        <dbReference type="ARBA" id="ARBA00022898"/>
    </source>
</evidence>
<evidence type="ECO:0000256" key="1">
    <source>
        <dbReference type="ARBA" id="ARBA00001933"/>
    </source>
</evidence>
<dbReference type="PANTHER" id="PTHR11808">
    <property type="entry name" value="TRANS-SULFURATION ENZYME FAMILY MEMBER"/>
    <property type="match status" value="1"/>
</dbReference>
<evidence type="ECO:0000256" key="2">
    <source>
        <dbReference type="ARBA" id="ARBA00009077"/>
    </source>
</evidence>
<dbReference type="GO" id="GO:0003962">
    <property type="term" value="F:cystathionine gamma-synthase activity"/>
    <property type="evidence" value="ECO:0007669"/>
    <property type="project" value="TreeGrafter"/>
</dbReference>
<keyword evidence="3 4" id="KW-0663">Pyridoxal phosphate</keyword>
<sequence length="372" mass="40208">MKIETLAVHAGHGIDSTTGAVALPIYLSTTFERSKDGSYPQGYDYIRSNNPNRDALERCLCELEGGVAAAAFSSGSAATMSVFQALQPGNHIIAPNDAYSGTSLLLREIVAPWGLEVSFVDLTNLSQVQEAIKANTKLIWVETPSNPLLKVTDIVKISAIAHQANALCVCDNTWATPIGQNPLKLGADLVVHSTTKYLGGHSDVLGGVVIAKVEDDFFNKIKNIQKIGGAVASPFDCWLVMRGIQTLPYRMRGHTENAMKVADFLNNHPQVEAVHYPGLKQHLGYQIAVEQMQLFGGMLSFQVKGGRDKAFEVVAKALLFTRATSLGGVESFIEHRASIEGVGTRTPENLLRVSIGLEHADDLIDDLNQALD</sequence>
<dbReference type="Gene3D" id="3.90.1150.10">
    <property type="entry name" value="Aspartate Aminotransferase, domain 1"/>
    <property type="match status" value="1"/>
</dbReference>
<keyword evidence="6" id="KW-0456">Lyase</keyword>
<dbReference type="InterPro" id="IPR054542">
    <property type="entry name" value="Cys_met_metab_PP"/>
</dbReference>
<accession>K9W2S5</accession>